<dbReference type="STRING" id="294935.ATN88_07825"/>
<accession>A0A135I5I5</accession>
<keyword evidence="3" id="KW-1185">Reference proteome</keyword>
<sequence length="417" mass="46039">MPRQTRLLGPVCVALLACNSAIASDNLRVSGFGNVSLIKSGTENLGFKYDLTKEALYDEWSLKPGSSLGLQLNADISDQFDAVVQGVLQDRLDNDLNKTITWAFVRYKANPNLTFRVGRIATPIYMLSEYRDVGFAYLWTKPITDFYSSIPITYVDGGDITYNTQLGEGIFEATLFGGTSDVTIETIFESYEVTLSPMIGAKFTYSLEDWLFSAVAATTKVKDGEPAQTLTANIDSNPTIAAVWPESTSFSSDFMFQDTRVSYYTVGGHYESGLWNAQAELSYTDADWPFFPDLAAGYFSLGRTVNNTTYYGFASKAKTVDDLYEVAAPSTFGLSISQVAEAYQLINSNVNARFIDQETLGFGLRIDITPQMALKGQVERTWLKNDQIGGWLQTIQGLSAAAPDYIDTYSISLSFVF</sequence>
<comment type="caution">
    <text evidence="2">The sequence shown here is derived from an EMBL/GenBank/DDBJ whole genome shotgun (WGS) entry which is preliminary data.</text>
</comment>
<dbReference type="PROSITE" id="PS51257">
    <property type="entry name" value="PROKAR_LIPOPROTEIN"/>
    <property type="match status" value="1"/>
</dbReference>
<evidence type="ECO:0008006" key="4">
    <source>
        <dbReference type="Google" id="ProtNLM"/>
    </source>
</evidence>
<dbReference type="SUPFAM" id="SSF56935">
    <property type="entry name" value="Porins"/>
    <property type="match status" value="1"/>
</dbReference>
<dbReference type="Proteomes" id="UP000070529">
    <property type="component" value="Unassembled WGS sequence"/>
</dbReference>
<evidence type="ECO:0000313" key="3">
    <source>
        <dbReference type="Proteomes" id="UP000070529"/>
    </source>
</evidence>
<evidence type="ECO:0000313" key="2">
    <source>
        <dbReference type="EMBL" id="KXF80715.1"/>
    </source>
</evidence>
<dbReference type="AlphaFoldDB" id="A0A135I5I5"/>
<reference evidence="2 3" key="1">
    <citation type="submission" date="2015-11" db="EMBL/GenBank/DDBJ databases">
        <title>Genomic Taxonomy of the Vibrionaceae.</title>
        <authorList>
            <person name="Gomez-Gil B."/>
            <person name="Enciso-Ibarra J."/>
        </authorList>
    </citation>
    <scope>NUCLEOTIDE SEQUENCE [LARGE SCALE GENOMIC DNA]</scope>
    <source>
        <strain evidence="2 3">CAIM 912</strain>
    </source>
</reference>
<organism evidence="2 3">
    <name type="scientific">Enterovibrio coralii</name>
    <dbReference type="NCBI Taxonomy" id="294935"/>
    <lineage>
        <taxon>Bacteria</taxon>
        <taxon>Pseudomonadati</taxon>
        <taxon>Pseudomonadota</taxon>
        <taxon>Gammaproteobacteria</taxon>
        <taxon>Vibrionales</taxon>
        <taxon>Vibrionaceae</taxon>
        <taxon>Enterovibrio</taxon>
    </lineage>
</organism>
<keyword evidence="1" id="KW-0732">Signal</keyword>
<evidence type="ECO:0000256" key="1">
    <source>
        <dbReference type="SAM" id="SignalP"/>
    </source>
</evidence>
<feature type="signal peptide" evidence="1">
    <location>
        <begin position="1"/>
        <end position="23"/>
    </location>
</feature>
<dbReference type="EMBL" id="LNTY01000050">
    <property type="protein sequence ID" value="KXF80715.1"/>
    <property type="molecule type" value="Genomic_DNA"/>
</dbReference>
<name>A0A135I5I5_9GAMM</name>
<protein>
    <recommendedName>
        <fullName evidence="4">Porin domain-containing protein</fullName>
    </recommendedName>
</protein>
<proteinExistence type="predicted"/>
<feature type="chain" id="PRO_5007465622" description="Porin domain-containing protein" evidence="1">
    <location>
        <begin position="24"/>
        <end position="417"/>
    </location>
</feature>
<gene>
    <name evidence="2" type="ORF">ATN88_07825</name>
</gene>